<dbReference type="Proteomes" id="UP001151699">
    <property type="component" value="Chromosome B"/>
</dbReference>
<dbReference type="EMBL" id="WJQU01000002">
    <property type="protein sequence ID" value="KAJ6642398.1"/>
    <property type="molecule type" value="Genomic_DNA"/>
</dbReference>
<feature type="transmembrane region" description="Helical" evidence="1">
    <location>
        <begin position="48"/>
        <end position="66"/>
    </location>
</feature>
<evidence type="ECO:0000313" key="2">
    <source>
        <dbReference type="EMBL" id="KAJ6642398.1"/>
    </source>
</evidence>
<keyword evidence="1" id="KW-0472">Membrane</keyword>
<comment type="caution">
    <text evidence="2">The sequence shown here is derived from an EMBL/GenBank/DDBJ whole genome shotgun (WGS) entry which is preliminary data.</text>
</comment>
<keyword evidence="3" id="KW-1185">Reference proteome</keyword>
<proteinExistence type="predicted"/>
<name>A0A9Q0N2J0_9DIPT</name>
<reference evidence="2" key="1">
    <citation type="submission" date="2022-07" db="EMBL/GenBank/DDBJ databases">
        <authorList>
            <person name="Trinca V."/>
            <person name="Uliana J.V.C."/>
            <person name="Torres T.T."/>
            <person name="Ward R.J."/>
            <person name="Monesi N."/>
        </authorList>
    </citation>
    <scope>NUCLEOTIDE SEQUENCE</scope>
    <source>
        <strain evidence="2">HSMRA1968</strain>
        <tissue evidence="2">Whole embryos</tissue>
    </source>
</reference>
<protein>
    <submittedName>
        <fullName evidence="2">Uncharacterized protein</fullName>
    </submittedName>
</protein>
<keyword evidence="1" id="KW-0812">Transmembrane</keyword>
<sequence>MTVHNCSNVQIFDKLFVFLPHFIDETPVFWFAFIFFSSITSPKAFGSLFCDFLFCSFVLRCVFPIYNRNALTETISGPPLSVADRQTYFPRNSITGTGNLARHLARRAAKIFSRNLAASNEKKASGLNFPRQVCSVFGQKTSGHTLLSLFRRQRGNGWIERYSLLLASEDNGL</sequence>
<organism evidence="2 3">
    <name type="scientific">Pseudolycoriella hygida</name>
    <dbReference type="NCBI Taxonomy" id="35572"/>
    <lineage>
        <taxon>Eukaryota</taxon>
        <taxon>Metazoa</taxon>
        <taxon>Ecdysozoa</taxon>
        <taxon>Arthropoda</taxon>
        <taxon>Hexapoda</taxon>
        <taxon>Insecta</taxon>
        <taxon>Pterygota</taxon>
        <taxon>Neoptera</taxon>
        <taxon>Endopterygota</taxon>
        <taxon>Diptera</taxon>
        <taxon>Nematocera</taxon>
        <taxon>Sciaroidea</taxon>
        <taxon>Sciaridae</taxon>
        <taxon>Pseudolycoriella</taxon>
    </lineage>
</organism>
<evidence type="ECO:0000313" key="3">
    <source>
        <dbReference type="Proteomes" id="UP001151699"/>
    </source>
</evidence>
<gene>
    <name evidence="2" type="ORF">Bhyg_07346</name>
</gene>
<evidence type="ECO:0000256" key="1">
    <source>
        <dbReference type="SAM" id="Phobius"/>
    </source>
</evidence>
<feature type="transmembrane region" description="Helical" evidence="1">
    <location>
        <begin position="15"/>
        <end position="36"/>
    </location>
</feature>
<keyword evidence="1" id="KW-1133">Transmembrane helix</keyword>
<dbReference type="AlphaFoldDB" id="A0A9Q0N2J0"/>
<accession>A0A9Q0N2J0</accession>